<accession>A0A9D1XZ38</accession>
<dbReference type="AlphaFoldDB" id="A0A9D1XZ38"/>
<dbReference type="EMBL" id="DXEI01000029">
    <property type="protein sequence ID" value="HIX94168.1"/>
    <property type="molecule type" value="Genomic_DNA"/>
</dbReference>
<evidence type="ECO:0000256" key="7">
    <source>
        <dbReference type="RuleBase" id="RU363032"/>
    </source>
</evidence>
<reference evidence="9" key="2">
    <citation type="submission" date="2021-04" db="EMBL/GenBank/DDBJ databases">
        <authorList>
            <person name="Gilroy R."/>
        </authorList>
    </citation>
    <scope>NUCLEOTIDE SEQUENCE</scope>
    <source>
        <strain evidence="9">ChiHecec2B26-7398</strain>
    </source>
</reference>
<evidence type="ECO:0000313" key="9">
    <source>
        <dbReference type="EMBL" id="HIX94168.1"/>
    </source>
</evidence>
<dbReference type="InterPro" id="IPR035906">
    <property type="entry name" value="MetI-like_sf"/>
</dbReference>
<keyword evidence="3" id="KW-1003">Cell membrane</keyword>
<dbReference type="SUPFAM" id="SSF161098">
    <property type="entry name" value="MetI-like"/>
    <property type="match status" value="1"/>
</dbReference>
<evidence type="ECO:0000256" key="4">
    <source>
        <dbReference type="ARBA" id="ARBA00022692"/>
    </source>
</evidence>
<evidence type="ECO:0000256" key="1">
    <source>
        <dbReference type="ARBA" id="ARBA00004651"/>
    </source>
</evidence>
<name>A0A9D1XZ38_9FIRM</name>
<evidence type="ECO:0000256" key="3">
    <source>
        <dbReference type="ARBA" id="ARBA00022475"/>
    </source>
</evidence>
<evidence type="ECO:0000313" key="10">
    <source>
        <dbReference type="Proteomes" id="UP000886751"/>
    </source>
</evidence>
<evidence type="ECO:0000256" key="5">
    <source>
        <dbReference type="ARBA" id="ARBA00022989"/>
    </source>
</evidence>
<dbReference type="Proteomes" id="UP000886751">
    <property type="component" value="Unassembled WGS sequence"/>
</dbReference>
<feature type="transmembrane region" description="Helical" evidence="7">
    <location>
        <begin position="120"/>
        <end position="142"/>
    </location>
</feature>
<organism evidence="9 10">
    <name type="scientific">Candidatus Gemmiger excrementipullorum</name>
    <dbReference type="NCBI Taxonomy" id="2838610"/>
    <lineage>
        <taxon>Bacteria</taxon>
        <taxon>Bacillati</taxon>
        <taxon>Bacillota</taxon>
        <taxon>Clostridia</taxon>
        <taxon>Eubacteriales</taxon>
        <taxon>Gemmiger</taxon>
    </lineage>
</organism>
<keyword evidence="6 7" id="KW-0472">Membrane</keyword>
<feature type="domain" description="ABC transmembrane type-1" evidence="8">
    <location>
        <begin position="9"/>
        <end position="194"/>
    </location>
</feature>
<dbReference type="Gene3D" id="1.10.3720.10">
    <property type="entry name" value="MetI-like"/>
    <property type="match status" value="1"/>
</dbReference>
<keyword evidence="5 7" id="KW-1133">Transmembrane helix</keyword>
<dbReference type="GO" id="GO:0055085">
    <property type="term" value="P:transmembrane transport"/>
    <property type="evidence" value="ECO:0007669"/>
    <property type="project" value="InterPro"/>
</dbReference>
<feature type="transmembrane region" description="Helical" evidence="7">
    <location>
        <begin position="47"/>
        <end position="66"/>
    </location>
</feature>
<dbReference type="GO" id="GO:0005886">
    <property type="term" value="C:plasma membrane"/>
    <property type="evidence" value="ECO:0007669"/>
    <property type="project" value="UniProtKB-SubCell"/>
</dbReference>
<feature type="transmembrane region" description="Helical" evidence="7">
    <location>
        <begin position="14"/>
        <end position="35"/>
    </location>
</feature>
<dbReference type="Pfam" id="PF00528">
    <property type="entry name" value="BPD_transp_1"/>
    <property type="match status" value="1"/>
</dbReference>
<dbReference type="CDD" id="cd06261">
    <property type="entry name" value="TM_PBP2"/>
    <property type="match status" value="1"/>
</dbReference>
<keyword evidence="2 7" id="KW-0813">Transport</keyword>
<dbReference type="PANTHER" id="PTHR43744:SF12">
    <property type="entry name" value="ABC TRANSPORTER PERMEASE PROTEIN MG189-RELATED"/>
    <property type="match status" value="1"/>
</dbReference>
<comment type="similarity">
    <text evidence="7">Belongs to the binding-protein-dependent transport system permease family.</text>
</comment>
<dbReference type="PANTHER" id="PTHR43744">
    <property type="entry name" value="ABC TRANSPORTER PERMEASE PROTEIN MG189-RELATED-RELATED"/>
    <property type="match status" value="1"/>
</dbReference>
<gene>
    <name evidence="9" type="ORF">H9846_01750</name>
</gene>
<evidence type="ECO:0000259" key="8">
    <source>
        <dbReference type="PROSITE" id="PS50928"/>
    </source>
</evidence>
<keyword evidence="4 7" id="KW-0812">Transmembrane</keyword>
<reference evidence="9" key="1">
    <citation type="journal article" date="2021" name="PeerJ">
        <title>Extensive microbial diversity within the chicken gut microbiome revealed by metagenomics and culture.</title>
        <authorList>
            <person name="Gilroy R."/>
            <person name="Ravi A."/>
            <person name="Getino M."/>
            <person name="Pursley I."/>
            <person name="Horton D.L."/>
            <person name="Alikhan N.F."/>
            <person name="Baker D."/>
            <person name="Gharbi K."/>
            <person name="Hall N."/>
            <person name="Watson M."/>
            <person name="Adriaenssens E.M."/>
            <person name="Foster-Nyarko E."/>
            <person name="Jarju S."/>
            <person name="Secka A."/>
            <person name="Antonio M."/>
            <person name="Oren A."/>
            <person name="Chaudhuri R.R."/>
            <person name="La Ragione R."/>
            <person name="Hildebrand F."/>
            <person name="Pallen M.J."/>
        </authorList>
    </citation>
    <scope>NUCLEOTIDE SEQUENCE</scope>
    <source>
        <strain evidence="9">ChiHecec2B26-7398</strain>
    </source>
</reference>
<dbReference type="PROSITE" id="PS50928">
    <property type="entry name" value="ABC_TM1"/>
    <property type="match status" value="1"/>
</dbReference>
<feature type="transmembrane region" description="Helical" evidence="7">
    <location>
        <begin position="78"/>
        <end position="99"/>
    </location>
</feature>
<comment type="subcellular location">
    <subcellularLocation>
        <location evidence="1 7">Cell membrane</location>
        <topology evidence="1 7">Multi-pass membrane protein</topology>
    </subcellularLocation>
</comment>
<sequence>MTAAFGLAYRNSCLLAAANLFLQWLVNLPAGLALAKLLPQRTANKGLALCLLLMLLPQQALLLPQYLVLDALHLLDRLGGLVLLSAFQPFLVLLYWAGFRQIETSLLEAAACEGATGPQTFWHICLPLLTPYLLAGSLLSFAESWAMLEQPMTFLRDGACPLLSTYFLQTSRVSGGAVQVLLSVLPLLALFFWAAAAQRRTDKGALM</sequence>
<dbReference type="InterPro" id="IPR000515">
    <property type="entry name" value="MetI-like"/>
</dbReference>
<protein>
    <submittedName>
        <fullName evidence="9">ABC transporter permease subunit</fullName>
    </submittedName>
</protein>
<comment type="caution">
    <text evidence="9">The sequence shown here is derived from an EMBL/GenBank/DDBJ whole genome shotgun (WGS) entry which is preliminary data.</text>
</comment>
<feature type="transmembrane region" description="Helical" evidence="7">
    <location>
        <begin position="176"/>
        <end position="197"/>
    </location>
</feature>
<evidence type="ECO:0000256" key="2">
    <source>
        <dbReference type="ARBA" id="ARBA00022448"/>
    </source>
</evidence>
<evidence type="ECO:0000256" key="6">
    <source>
        <dbReference type="ARBA" id="ARBA00023136"/>
    </source>
</evidence>
<proteinExistence type="inferred from homology"/>